<name>A0ABR4N5E7_9FUNG</name>
<dbReference type="InterPro" id="IPR048874">
    <property type="entry name" value="Ribosomal_bL31m_N"/>
</dbReference>
<dbReference type="Gene3D" id="6.20.130.10">
    <property type="match status" value="1"/>
</dbReference>
<dbReference type="Proteomes" id="UP001527925">
    <property type="component" value="Unassembled WGS sequence"/>
</dbReference>
<dbReference type="InterPro" id="IPR034600">
    <property type="entry name" value="Ribosomal_bL31m"/>
</dbReference>
<proteinExistence type="predicted"/>
<evidence type="ECO:0000313" key="2">
    <source>
        <dbReference type="EMBL" id="KAL2914767.1"/>
    </source>
</evidence>
<protein>
    <recommendedName>
        <fullName evidence="1">Ribosomal protein bL31m N-terminal domain-containing protein</fullName>
    </recommendedName>
</protein>
<dbReference type="PANTHER" id="PTHR28174:SF1">
    <property type="entry name" value="LARGE RIBOSOMAL SUBUNIT PROTEIN BL31M"/>
    <property type="match status" value="1"/>
</dbReference>
<organism evidence="2 3">
    <name type="scientific">Polyrhizophydium stewartii</name>
    <dbReference type="NCBI Taxonomy" id="2732419"/>
    <lineage>
        <taxon>Eukaryota</taxon>
        <taxon>Fungi</taxon>
        <taxon>Fungi incertae sedis</taxon>
        <taxon>Chytridiomycota</taxon>
        <taxon>Chytridiomycota incertae sedis</taxon>
        <taxon>Chytridiomycetes</taxon>
        <taxon>Rhizophydiales</taxon>
        <taxon>Rhizophydiales incertae sedis</taxon>
        <taxon>Polyrhizophydium</taxon>
    </lineage>
</organism>
<gene>
    <name evidence="2" type="ORF">HK105_205698</name>
</gene>
<evidence type="ECO:0000259" key="1">
    <source>
        <dbReference type="Pfam" id="PF21492"/>
    </source>
</evidence>
<dbReference type="EMBL" id="JADGIZ020000030">
    <property type="protein sequence ID" value="KAL2914767.1"/>
    <property type="molecule type" value="Genomic_DNA"/>
</dbReference>
<feature type="domain" description="Ribosomal protein bL31m N-terminal" evidence="1">
    <location>
        <begin position="52"/>
        <end position="91"/>
    </location>
</feature>
<accession>A0ABR4N5E7</accession>
<dbReference type="Pfam" id="PF21492">
    <property type="entry name" value="bL31_N"/>
    <property type="match status" value="1"/>
</dbReference>
<comment type="caution">
    <text evidence="2">The sequence shown here is derived from an EMBL/GenBank/DDBJ whole genome shotgun (WGS) entry which is preliminary data.</text>
</comment>
<keyword evidence="3" id="KW-1185">Reference proteome</keyword>
<dbReference type="PANTHER" id="PTHR28174">
    <property type="entry name" value="54S RIBOSOMAL PROTEIN L36, MITOCHONDRIAL"/>
    <property type="match status" value="1"/>
</dbReference>
<reference evidence="2 3" key="1">
    <citation type="submission" date="2023-09" db="EMBL/GenBank/DDBJ databases">
        <title>Pangenome analysis of Batrachochytrium dendrobatidis and related Chytrids.</title>
        <authorList>
            <person name="Yacoub M.N."/>
            <person name="Stajich J.E."/>
            <person name="James T.Y."/>
        </authorList>
    </citation>
    <scope>NUCLEOTIDE SEQUENCE [LARGE SCALE GENOMIC DNA]</scope>
    <source>
        <strain evidence="2 3">JEL0888</strain>
    </source>
</reference>
<sequence>MNAVLHLSRAAARTAAAASRVRHASTAAASHTAGVTGAAHGFTRTVGENPVQFHQTVVHSDGSTFKIRTTSPKSILVLTRDTRNHQLWNPTSLSVEDRGGELRKFTERFSDLGDVAELESEYAFEQVVSARALQRKAAQEAAAKAAAEAAKNKKKKK</sequence>
<evidence type="ECO:0000313" key="3">
    <source>
        <dbReference type="Proteomes" id="UP001527925"/>
    </source>
</evidence>